<keyword evidence="2" id="KW-0812">Transmembrane</keyword>
<dbReference type="AlphaFoldDB" id="A0A2M7X473"/>
<name>A0A2M7X473_UNCKA</name>
<organism evidence="3 4">
    <name type="scientific">candidate division WWE3 bacterium CG_4_9_14_3_um_filter_34_6</name>
    <dbReference type="NCBI Taxonomy" id="1975079"/>
    <lineage>
        <taxon>Bacteria</taxon>
        <taxon>Katanobacteria</taxon>
    </lineage>
</organism>
<evidence type="ECO:0000313" key="3">
    <source>
        <dbReference type="EMBL" id="PJA40940.1"/>
    </source>
</evidence>
<keyword evidence="2" id="KW-0472">Membrane</keyword>
<protein>
    <submittedName>
        <fullName evidence="3">Uncharacterized protein</fullName>
    </submittedName>
</protein>
<evidence type="ECO:0000256" key="2">
    <source>
        <dbReference type="SAM" id="Phobius"/>
    </source>
</evidence>
<evidence type="ECO:0000313" key="4">
    <source>
        <dbReference type="Proteomes" id="UP000230683"/>
    </source>
</evidence>
<comment type="caution">
    <text evidence="3">The sequence shown here is derived from an EMBL/GenBank/DDBJ whole genome shotgun (WGS) entry which is preliminary data.</text>
</comment>
<accession>A0A2M7X473</accession>
<dbReference type="EMBL" id="PFWY01000060">
    <property type="protein sequence ID" value="PJA40940.1"/>
    <property type="molecule type" value="Genomic_DNA"/>
</dbReference>
<proteinExistence type="predicted"/>
<gene>
    <name evidence="3" type="ORF">CO178_01325</name>
</gene>
<feature type="transmembrane region" description="Helical" evidence="2">
    <location>
        <begin position="39"/>
        <end position="61"/>
    </location>
</feature>
<dbReference type="InterPro" id="IPR014717">
    <property type="entry name" value="Transl_elong_EF1B/ribsomal_bS6"/>
</dbReference>
<keyword evidence="2" id="KW-1133">Transmembrane helix</keyword>
<feature type="region of interest" description="Disordered" evidence="1">
    <location>
        <begin position="264"/>
        <end position="299"/>
    </location>
</feature>
<evidence type="ECO:0000256" key="1">
    <source>
        <dbReference type="SAM" id="MobiDB-lite"/>
    </source>
</evidence>
<reference evidence="4" key="1">
    <citation type="submission" date="2017-09" db="EMBL/GenBank/DDBJ databases">
        <title>Depth-based differentiation of microbial function through sediment-hosted aquifers and enrichment of novel symbionts in the deep terrestrial subsurface.</title>
        <authorList>
            <person name="Probst A.J."/>
            <person name="Ladd B."/>
            <person name="Jarett J.K."/>
            <person name="Geller-Mcgrath D.E."/>
            <person name="Sieber C.M.K."/>
            <person name="Emerson J.B."/>
            <person name="Anantharaman K."/>
            <person name="Thomas B.C."/>
            <person name="Malmstrom R."/>
            <person name="Stieglmeier M."/>
            <person name="Klingl A."/>
            <person name="Woyke T."/>
            <person name="Ryan C.M."/>
            <person name="Banfield J.F."/>
        </authorList>
    </citation>
    <scope>NUCLEOTIDE SEQUENCE [LARGE SCALE GENOMIC DNA]</scope>
</reference>
<dbReference type="Gene3D" id="3.30.70.60">
    <property type="match status" value="1"/>
</dbReference>
<dbReference type="Proteomes" id="UP000230683">
    <property type="component" value="Unassembled WGS sequence"/>
</dbReference>
<sequence>MENHNNKDNIDNKNIKQSDVKLHEQAKPSVLSGIKLNNILSYLVTLIAVAVAVLSILVLIIPQYGNYQALQSEKITVESELSTIQAHAGYLQNLYSLRDKLVANIEISEQAIPVSKDRIPLVLDQLLQIAENSRVEVTDQSLSGVIESETPTSPNQIKIQMGVSGDHVNIMNFIKELEQARNLVDINSFEFSYVELDTSDSSIDKPEGDKYAIKMNLTSYYMPEINVSSLTVDDIVNKQNPEDIITKLGQMKYYDPKVIEVEVGKDDPFTDDNAGIQSQPGADNSPIPKDADAEVSSVE</sequence>